<keyword evidence="11" id="KW-0464">Manganese</keyword>
<feature type="domain" description="ATP-grasp" evidence="13">
    <location>
        <begin position="124"/>
        <end position="321"/>
    </location>
</feature>
<keyword evidence="11" id="KW-0460">Magnesium</keyword>
<feature type="non-terminal residue" evidence="14">
    <location>
        <position position="323"/>
    </location>
</feature>
<dbReference type="SUPFAM" id="SSF52440">
    <property type="entry name" value="PreATP-grasp domain"/>
    <property type="match status" value="1"/>
</dbReference>
<evidence type="ECO:0000256" key="5">
    <source>
        <dbReference type="ARBA" id="ARBA00022741"/>
    </source>
</evidence>
<reference evidence="14 15" key="1">
    <citation type="journal article" date="2016" name="Nat. Commun.">
        <title>Thousands of microbial genomes shed light on interconnected biogeochemical processes in an aquifer system.</title>
        <authorList>
            <person name="Anantharaman K."/>
            <person name="Brown C.T."/>
            <person name="Hug L.A."/>
            <person name="Sharon I."/>
            <person name="Castelle C.J."/>
            <person name="Probst A.J."/>
            <person name="Thomas B.C."/>
            <person name="Singh A."/>
            <person name="Wilkins M.J."/>
            <person name="Karaoz U."/>
            <person name="Brodie E.L."/>
            <person name="Williams K.H."/>
            <person name="Hubbard S.S."/>
            <person name="Banfield J.F."/>
        </authorList>
    </citation>
    <scope>NUCLEOTIDE SEQUENCE [LARGE SCALE GENOMIC DNA]</scope>
</reference>
<dbReference type="PIRSF" id="PIRSF039102">
    <property type="entry name" value="Ddl/VanB"/>
    <property type="match status" value="1"/>
</dbReference>
<feature type="active site" evidence="10">
    <location>
        <position position="166"/>
    </location>
</feature>
<dbReference type="InterPro" id="IPR013815">
    <property type="entry name" value="ATP_grasp_subdomain_1"/>
</dbReference>
<dbReference type="InterPro" id="IPR000291">
    <property type="entry name" value="D-Ala_lig_Van_CS"/>
</dbReference>
<dbReference type="InterPro" id="IPR011127">
    <property type="entry name" value="Dala_Dala_lig_N"/>
</dbReference>
<dbReference type="PROSITE" id="PS50975">
    <property type="entry name" value="ATP_GRASP"/>
    <property type="match status" value="1"/>
</dbReference>
<dbReference type="InterPro" id="IPR011095">
    <property type="entry name" value="Dala_Dala_lig_C"/>
</dbReference>
<comment type="caution">
    <text evidence="14">The sequence shown here is derived from an EMBL/GenBank/DDBJ whole genome shotgun (WGS) entry which is preliminary data.</text>
</comment>
<dbReference type="PROSITE" id="PS00844">
    <property type="entry name" value="DALA_DALA_LIGASE_2"/>
    <property type="match status" value="1"/>
</dbReference>
<sequence length="323" mass="35755">MVKKLRVMVLMGGRSSEREVSLVSGKGVVRHLDEMRYEVLPIEISVDGKEWKAIEKSELLKLDYKIEREVSERALEKVAGEGRLMPKIETKPDVVFIALHGKYGEDGTVQGMLDFLGLPYTGCGVLASAIGMDKIMFRKVMENLGIPMPRLVKKAPCVVKPADAGSSVGVSIVKKDGDLEKAIELAKKYSDRVIVEEYIKGVEVSCGVIGNENPMALPVVEIRPKKDFFDYEAKYTEGMCEEVCPAEIPDEVVKLVKDYAVRVFRGIGGRGFGRVDMIIRDGQPYVLEINTIPGLTPNSLLPKEAKAMGMSYEELLDKIIELA</sequence>
<evidence type="ECO:0000259" key="13">
    <source>
        <dbReference type="PROSITE" id="PS50975"/>
    </source>
</evidence>
<dbReference type="GO" id="GO:0008716">
    <property type="term" value="F:D-alanine-D-alanine ligase activity"/>
    <property type="evidence" value="ECO:0007669"/>
    <property type="project" value="InterPro"/>
</dbReference>
<dbReference type="InterPro" id="IPR016185">
    <property type="entry name" value="PreATP-grasp_dom_sf"/>
</dbReference>
<keyword evidence="8" id="KW-0573">Peptidoglycan synthesis</keyword>
<keyword evidence="7" id="KW-0133">Cell shape</keyword>
<dbReference type="InterPro" id="IPR011761">
    <property type="entry name" value="ATP-grasp"/>
</dbReference>
<proteinExistence type="inferred from homology"/>
<dbReference type="AlphaFoldDB" id="A0A1F7SKG4"/>
<evidence type="ECO:0000256" key="3">
    <source>
        <dbReference type="ARBA" id="ARBA00022490"/>
    </source>
</evidence>
<keyword evidence="5 12" id="KW-0547">Nucleotide-binding</keyword>
<evidence type="ECO:0000256" key="10">
    <source>
        <dbReference type="PIRSR" id="PIRSR039102-1"/>
    </source>
</evidence>
<keyword evidence="6 12" id="KW-0067">ATP-binding</keyword>
<dbReference type="GO" id="GO:0046872">
    <property type="term" value="F:metal ion binding"/>
    <property type="evidence" value="ECO:0007669"/>
    <property type="project" value="UniProtKB-KW"/>
</dbReference>
<dbReference type="HAMAP" id="MF_00047">
    <property type="entry name" value="Dala_Dala_lig"/>
    <property type="match status" value="1"/>
</dbReference>
<dbReference type="Gene3D" id="3.40.50.20">
    <property type="match status" value="1"/>
</dbReference>
<dbReference type="PANTHER" id="PTHR23132">
    <property type="entry name" value="D-ALANINE--D-ALANINE LIGASE"/>
    <property type="match status" value="1"/>
</dbReference>
<evidence type="ECO:0000256" key="9">
    <source>
        <dbReference type="ARBA" id="ARBA00023316"/>
    </source>
</evidence>
<dbReference type="GO" id="GO:0009252">
    <property type="term" value="P:peptidoglycan biosynthetic process"/>
    <property type="evidence" value="ECO:0007669"/>
    <property type="project" value="UniProtKB-KW"/>
</dbReference>
<dbReference type="InterPro" id="IPR005905">
    <property type="entry name" value="D_ala_D_ala"/>
</dbReference>
<organism evidence="14 15">
    <name type="scientific">Candidatus Shapirobacteria bacterium RBG_13_44_7</name>
    <dbReference type="NCBI Taxonomy" id="1802149"/>
    <lineage>
        <taxon>Bacteria</taxon>
        <taxon>Candidatus Shapironibacteriota</taxon>
    </lineage>
</organism>
<evidence type="ECO:0000256" key="2">
    <source>
        <dbReference type="ARBA" id="ARBA00010871"/>
    </source>
</evidence>
<dbReference type="GO" id="GO:0008360">
    <property type="term" value="P:regulation of cell shape"/>
    <property type="evidence" value="ECO:0007669"/>
    <property type="project" value="UniProtKB-KW"/>
</dbReference>
<comment type="cofactor">
    <cofactor evidence="11">
        <name>Mg(2+)</name>
        <dbReference type="ChEBI" id="CHEBI:18420"/>
    </cofactor>
    <cofactor evidence="11">
        <name>Mn(2+)</name>
        <dbReference type="ChEBI" id="CHEBI:29035"/>
    </cofactor>
    <text evidence="11">Binds 2 magnesium or manganese ions per subunit.</text>
</comment>
<dbReference type="Proteomes" id="UP000185874">
    <property type="component" value="Unassembled WGS sequence"/>
</dbReference>
<dbReference type="NCBIfam" id="NF002378">
    <property type="entry name" value="PRK01372.1"/>
    <property type="match status" value="1"/>
</dbReference>
<dbReference type="GO" id="GO:0005737">
    <property type="term" value="C:cytoplasm"/>
    <property type="evidence" value="ECO:0007669"/>
    <property type="project" value="UniProtKB-SubCell"/>
</dbReference>
<evidence type="ECO:0000256" key="11">
    <source>
        <dbReference type="PIRSR" id="PIRSR039102-3"/>
    </source>
</evidence>
<evidence type="ECO:0000256" key="7">
    <source>
        <dbReference type="ARBA" id="ARBA00022960"/>
    </source>
</evidence>
<gene>
    <name evidence="14" type="ORF">A3K55_02400</name>
</gene>
<keyword evidence="3" id="KW-0963">Cytoplasm</keyword>
<dbReference type="GO" id="GO:0005524">
    <property type="term" value="F:ATP binding"/>
    <property type="evidence" value="ECO:0007669"/>
    <property type="project" value="UniProtKB-UniRule"/>
</dbReference>
<dbReference type="NCBIfam" id="TIGR01205">
    <property type="entry name" value="D_ala_D_alaTIGR"/>
    <property type="match status" value="1"/>
</dbReference>
<evidence type="ECO:0000256" key="8">
    <source>
        <dbReference type="ARBA" id="ARBA00022984"/>
    </source>
</evidence>
<feature type="binding site" evidence="11">
    <location>
        <position position="288"/>
    </location>
    <ligand>
        <name>Mg(2+)</name>
        <dbReference type="ChEBI" id="CHEBI:18420"/>
        <label>2</label>
    </ligand>
</feature>
<feature type="binding site" evidence="11">
    <location>
        <position position="290"/>
    </location>
    <ligand>
        <name>Mg(2+)</name>
        <dbReference type="ChEBI" id="CHEBI:18420"/>
        <label>2</label>
    </ligand>
</feature>
<comment type="similarity">
    <text evidence="2">Belongs to the D-alanine--D-alanine ligase family.</text>
</comment>
<feature type="binding site" evidence="11">
    <location>
        <position position="276"/>
    </location>
    <ligand>
        <name>Mg(2+)</name>
        <dbReference type="ChEBI" id="CHEBI:18420"/>
        <label>1</label>
    </ligand>
</feature>
<dbReference type="Pfam" id="PF01820">
    <property type="entry name" value="Dala_Dala_lig_N"/>
    <property type="match status" value="1"/>
</dbReference>
<evidence type="ECO:0000313" key="14">
    <source>
        <dbReference type="EMBL" id="OGL54270.1"/>
    </source>
</evidence>
<dbReference type="PANTHER" id="PTHR23132:SF23">
    <property type="entry name" value="D-ALANINE--D-ALANINE LIGASE B"/>
    <property type="match status" value="1"/>
</dbReference>
<feature type="binding site" evidence="11">
    <location>
        <position position="288"/>
    </location>
    <ligand>
        <name>Mg(2+)</name>
        <dbReference type="ChEBI" id="CHEBI:18420"/>
        <label>1</label>
    </ligand>
</feature>
<dbReference type="PROSITE" id="PS00843">
    <property type="entry name" value="DALA_DALA_LIGASE_1"/>
    <property type="match status" value="1"/>
</dbReference>
<evidence type="ECO:0000313" key="15">
    <source>
        <dbReference type="Proteomes" id="UP000185874"/>
    </source>
</evidence>
<feature type="active site" evidence="10">
    <location>
        <position position="17"/>
    </location>
</feature>
<dbReference type="GO" id="GO:0071555">
    <property type="term" value="P:cell wall organization"/>
    <property type="evidence" value="ECO:0007669"/>
    <property type="project" value="UniProtKB-KW"/>
</dbReference>
<keyword evidence="4" id="KW-0436">Ligase</keyword>
<dbReference type="EMBL" id="MGDJ01000004">
    <property type="protein sequence ID" value="OGL54270.1"/>
    <property type="molecule type" value="Genomic_DNA"/>
</dbReference>
<dbReference type="Gene3D" id="3.30.1490.20">
    <property type="entry name" value="ATP-grasp fold, A domain"/>
    <property type="match status" value="1"/>
</dbReference>
<dbReference type="Pfam" id="PF07478">
    <property type="entry name" value="Dala_Dala_lig_C"/>
    <property type="match status" value="1"/>
</dbReference>
<evidence type="ECO:0000256" key="12">
    <source>
        <dbReference type="PROSITE-ProRule" id="PRU00409"/>
    </source>
</evidence>
<dbReference type="Gene3D" id="3.30.470.20">
    <property type="entry name" value="ATP-grasp fold, B domain"/>
    <property type="match status" value="1"/>
</dbReference>
<comment type="subcellular location">
    <subcellularLocation>
        <location evidence="1">Cytoplasm</location>
    </subcellularLocation>
</comment>
<feature type="active site" evidence="10">
    <location>
        <position position="299"/>
    </location>
</feature>
<keyword evidence="11" id="KW-0479">Metal-binding</keyword>
<evidence type="ECO:0000256" key="1">
    <source>
        <dbReference type="ARBA" id="ARBA00004496"/>
    </source>
</evidence>
<evidence type="ECO:0000256" key="6">
    <source>
        <dbReference type="ARBA" id="ARBA00022840"/>
    </source>
</evidence>
<evidence type="ECO:0000256" key="4">
    <source>
        <dbReference type="ARBA" id="ARBA00022598"/>
    </source>
</evidence>
<name>A0A1F7SKG4_9BACT</name>
<protein>
    <recommendedName>
        <fullName evidence="13">ATP-grasp domain-containing protein</fullName>
    </recommendedName>
</protein>
<accession>A0A1F7SKG4</accession>
<keyword evidence="9" id="KW-0961">Cell wall biogenesis/degradation</keyword>
<dbReference type="SUPFAM" id="SSF56059">
    <property type="entry name" value="Glutathione synthetase ATP-binding domain-like"/>
    <property type="match status" value="1"/>
</dbReference>